<keyword evidence="1" id="KW-0697">Rotamase</keyword>
<name>A0ABY5ZHB3_9BACT</name>
<organism evidence="3 4">
    <name type="scientific">Geoalkalibacter halelectricus</name>
    <dbReference type="NCBI Taxonomy" id="2847045"/>
    <lineage>
        <taxon>Bacteria</taxon>
        <taxon>Pseudomonadati</taxon>
        <taxon>Thermodesulfobacteriota</taxon>
        <taxon>Desulfuromonadia</taxon>
        <taxon>Desulfuromonadales</taxon>
        <taxon>Geoalkalibacteraceae</taxon>
        <taxon>Geoalkalibacter</taxon>
    </lineage>
</organism>
<evidence type="ECO:0000256" key="1">
    <source>
        <dbReference type="PROSITE-ProRule" id="PRU00278"/>
    </source>
</evidence>
<dbReference type="Gene3D" id="1.10.4030.10">
    <property type="entry name" value="Porin chaperone SurA, peptide-binding domain"/>
    <property type="match status" value="1"/>
</dbReference>
<evidence type="ECO:0000259" key="2">
    <source>
        <dbReference type="PROSITE" id="PS50198"/>
    </source>
</evidence>
<dbReference type="GO" id="GO:0003755">
    <property type="term" value="F:peptidyl-prolyl cis-trans isomerase activity"/>
    <property type="evidence" value="ECO:0007669"/>
    <property type="project" value="UniProtKB-EC"/>
</dbReference>
<sequence length="290" mass="32695">MEIVAKVNGRPISRKELDSTMQVYAQQVHHKNPDQLSVDQFQGVYEMALEKLIARALIFQAALAAGIVAGEAEVEEEKNKLIGNFASAEEFYANLDKAGMSPEFYHRMVREDLTVNLMTAEKMNELPEPQAQEIEEIYRRYPQKMIDPEKVRARHILIAAQGDERSLARERIEKIRQEANAATFERLARENSDCPSAQAGGDLGYFTRGQMVESFETAAFSQPVGEVGAVVETPYGYHLILVLDKTEQRPLSLEEAQGRLRNFLKEEAGVKLLENWVGELRAQADIEILA</sequence>
<dbReference type="InterPro" id="IPR027304">
    <property type="entry name" value="Trigger_fact/SurA_dom_sf"/>
</dbReference>
<dbReference type="InterPro" id="IPR046357">
    <property type="entry name" value="PPIase_dom_sf"/>
</dbReference>
<dbReference type="PROSITE" id="PS50198">
    <property type="entry name" value="PPIC_PPIASE_2"/>
    <property type="match status" value="1"/>
</dbReference>
<evidence type="ECO:0000313" key="4">
    <source>
        <dbReference type="Proteomes" id="UP001060414"/>
    </source>
</evidence>
<protein>
    <submittedName>
        <fullName evidence="3">Peptidylprolyl isomerase</fullName>
        <ecNumber evidence="3">5.2.1.8</ecNumber>
    </submittedName>
</protein>
<reference evidence="3" key="1">
    <citation type="journal article" date="2022" name="Environ. Microbiol.">
        <title>Geoalkalibacter halelectricus SAP #1 sp. nov. possessing extracellular electron transfer and mineral#reducing capabilities from a haloalkaline environment.</title>
        <authorList>
            <person name="Yadav S."/>
            <person name="Singh R."/>
            <person name="Sundharam S.S."/>
            <person name="Chaudhary S."/>
            <person name="Krishnamurthi S."/>
            <person name="Patil S.A."/>
        </authorList>
    </citation>
    <scope>NUCLEOTIDE SEQUENCE</scope>
    <source>
        <strain evidence="3">SAP-1</strain>
    </source>
</reference>
<dbReference type="PROSITE" id="PS01096">
    <property type="entry name" value="PPIC_PPIASE_1"/>
    <property type="match status" value="1"/>
</dbReference>
<dbReference type="Gene3D" id="3.10.50.40">
    <property type="match status" value="1"/>
</dbReference>
<feature type="domain" description="PpiC" evidence="2">
    <location>
        <begin position="148"/>
        <end position="244"/>
    </location>
</feature>
<dbReference type="Proteomes" id="UP001060414">
    <property type="component" value="Chromosome"/>
</dbReference>
<dbReference type="EMBL" id="CP092109">
    <property type="protein sequence ID" value="UWZ78538.1"/>
    <property type="molecule type" value="Genomic_DNA"/>
</dbReference>
<dbReference type="SUPFAM" id="SSF54534">
    <property type="entry name" value="FKBP-like"/>
    <property type="match status" value="1"/>
</dbReference>
<dbReference type="Pfam" id="PF13616">
    <property type="entry name" value="Rotamase_3"/>
    <property type="match status" value="1"/>
</dbReference>
<accession>A0ABY5ZHB3</accession>
<dbReference type="InterPro" id="IPR050245">
    <property type="entry name" value="PrsA_foldase"/>
</dbReference>
<keyword evidence="1 3" id="KW-0413">Isomerase</keyword>
<dbReference type="Pfam" id="PF13624">
    <property type="entry name" value="SurA_N_3"/>
    <property type="match status" value="1"/>
</dbReference>
<keyword evidence="4" id="KW-1185">Reference proteome</keyword>
<dbReference type="EC" id="5.2.1.8" evidence="3"/>
<evidence type="ECO:0000313" key="3">
    <source>
        <dbReference type="EMBL" id="UWZ78538.1"/>
    </source>
</evidence>
<dbReference type="InterPro" id="IPR023058">
    <property type="entry name" value="PPIase_PpiC_CS"/>
</dbReference>
<dbReference type="RefSeq" id="WP_260746892.1">
    <property type="nucleotide sequence ID" value="NZ_CP092109.1"/>
</dbReference>
<dbReference type="InterPro" id="IPR000297">
    <property type="entry name" value="PPIase_PpiC"/>
</dbReference>
<dbReference type="SUPFAM" id="SSF109998">
    <property type="entry name" value="Triger factor/SurA peptide-binding domain-like"/>
    <property type="match status" value="1"/>
</dbReference>
<dbReference type="PANTHER" id="PTHR47245:SF2">
    <property type="entry name" value="PEPTIDYL-PROLYL CIS-TRANS ISOMERASE HP_0175-RELATED"/>
    <property type="match status" value="1"/>
</dbReference>
<gene>
    <name evidence="3" type="ORF">L9S41_12725</name>
</gene>
<dbReference type="PANTHER" id="PTHR47245">
    <property type="entry name" value="PEPTIDYLPROLYL ISOMERASE"/>
    <property type="match status" value="1"/>
</dbReference>
<proteinExistence type="predicted"/>